<dbReference type="AlphaFoldDB" id="T1IW57"/>
<reference evidence="3" key="1">
    <citation type="submission" date="2011-05" db="EMBL/GenBank/DDBJ databases">
        <authorList>
            <person name="Richards S.R."/>
            <person name="Qu J."/>
            <person name="Jiang H."/>
            <person name="Jhangiani S.N."/>
            <person name="Agravi P."/>
            <person name="Goodspeed R."/>
            <person name="Gross S."/>
            <person name="Mandapat C."/>
            <person name="Jackson L."/>
            <person name="Mathew T."/>
            <person name="Pu L."/>
            <person name="Thornton R."/>
            <person name="Saada N."/>
            <person name="Wilczek-Boney K.B."/>
            <person name="Lee S."/>
            <person name="Kovar C."/>
            <person name="Wu Y."/>
            <person name="Scherer S.E."/>
            <person name="Worley K.C."/>
            <person name="Muzny D.M."/>
            <person name="Gibbs R."/>
        </authorList>
    </citation>
    <scope>NUCLEOTIDE SEQUENCE</scope>
    <source>
        <strain evidence="3">Brora</strain>
    </source>
</reference>
<accession>T1IW57</accession>
<protein>
    <submittedName>
        <fullName evidence="2">Uncharacterized protein</fullName>
    </submittedName>
</protein>
<evidence type="ECO:0000313" key="3">
    <source>
        <dbReference type="Proteomes" id="UP000014500"/>
    </source>
</evidence>
<reference evidence="2" key="2">
    <citation type="submission" date="2015-02" db="UniProtKB">
        <authorList>
            <consortium name="EnsemblMetazoa"/>
        </authorList>
    </citation>
    <scope>IDENTIFICATION</scope>
</reference>
<evidence type="ECO:0000256" key="1">
    <source>
        <dbReference type="SAM" id="MobiDB-lite"/>
    </source>
</evidence>
<keyword evidence="3" id="KW-1185">Reference proteome</keyword>
<proteinExistence type="predicted"/>
<dbReference type="Proteomes" id="UP000014500">
    <property type="component" value="Unassembled WGS sequence"/>
</dbReference>
<organism evidence="2 3">
    <name type="scientific">Strigamia maritima</name>
    <name type="common">European centipede</name>
    <name type="synonym">Geophilus maritimus</name>
    <dbReference type="NCBI Taxonomy" id="126957"/>
    <lineage>
        <taxon>Eukaryota</taxon>
        <taxon>Metazoa</taxon>
        <taxon>Ecdysozoa</taxon>
        <taxon>Arthropoda</taxon>
        <taxon>Myriapoda</taxon>
        <taxon>Chilopoda</taxon>
        <taxon>Pleurostigmophora</taxon>
        <taxon>Geophilomorpha</taxon>
        <taxon>Linotaeniidae</taxon>
        <taxon>Strigamia</taxon>
    </lineage>
</organism>
<name>T1IW57_STRMM</name>
<feature type="region of interest" description="Disordered" evidence="1">
    <location>
        <begin position="174"/>
        <end position="203"/>
    </location>
</feature>
<dbReference type="EnsemblMetazoa" id="SMAR005417-RA">
    <property type="protein sequence ID" value="SMAR005417-PA"/>
    <property type="gene ID" value="SMAR005417"/>
</dbReference>
<dbReference type="EMBL" id="JH431607">
    <property type="status" value="NOT_ANNOTATED_CDS"/>
    <property type="molecule type" value="Genomic_DNA"/>
</dbReference>
<feature type="region of interest" description="Disordered" evidence="1">
    <location>
        <begin position="56"/>
        <end position="81"/>
    </location>
</feature>
<sequence>MAKVQCGETRASPLQNASELAWRRRVAEEGGRAFKNSWMGNLVRFSGCLDFPSGILETGDDQSRDSPPSSSHDPPPDGNEPKCIGNLGCYRTRVSPPSRWARCSVWSVVTKNSCVDSQQDPPKQQMCAKKGNISESELERHQLKKRKENATRICHQLIAGFSEEWARKACRKQARSRRERSNVEDPCQQANEYKKKVMTNSLP</sequence>
<evidence type="ECO:0000313" key="2">
    <source>
        <dbReference type="EnsemblMetazoa" id="SMAR005417-PA"/>
    </source>
</evidence>
<dbReference type="HOGENOM" id="CLU_1350413_0_0_1"/>